<comment type="caution">
    <text evidence="1">The sequence shown here is derived from an EMBL/GenBank/DDBJ whole genome shotgun (WGS) entry which is preliminary data.</text>
</comment>
<reference evidence="1 2" key="1">
    <citation type="submission" date="2017-09" db="EMBL/GenBank/DDBJ databases">
        <title>Depth-based differentiation of microbial function through sediment-hosted aquifers and enrichment of novel symbionts in the deep terrestrial subsurface.</title>
        <authorList>
            <person name="Probst A.J."/>
            <person name="Ladd B."/>
            <person name="Jarett J.K."/>
            <person name="Geller-Mcgrath D.E."/>
            <person name="Sieber C.M."/>
            <person name="Emerson J.B."/>
            <person name="Anantharaman K."/>
            <person name="Thomas B.C."/>
            <person name="Malmstrom R."/>
            <person name="Stieglmeier M."/>
            <person name="Klingl A."/>
            <person name="Woyke T."/>
            <person name="Ryan C.M."/>
            <person name="Banfield J.F."/>
        </authorList>
    </citation>
    <scope>NUCLEOTIDE SEQUENCE [LARGE SCALE GENOMIC DNA]</scope>
    <source>
        <strain evidence="1">CG22_combo_CG10-13_8_21_14_all_01_47_9</strain>
    </source>
</reference>
<sequence length="70" mass="7710">IALLCTDIKKLSQLYGPVGFVPLGRDYRATGLSGKIYLDSGGMIAPVNSPEIFRQVLDDKEILDIQGQDW</sequence>
<dbReference type="AlphaFoldDB" id="A0A2H0E0R5"/>
<dbReference type="EMBL" id="PCTU01000065">
    <property type="protein sequence ID" value="PIP88023.1"/>
    <property type="molecule type" value="Genomic_DNA"/>
</dbReference>
<feature type="non-terminal residue" evidence="1">
    <location>
        <position position="1"/>
    </location>
</feature>
<organism evidence="1 2">
    <name type="scientific">Candidatus Beckwithbacteria bacterium CG22_combo_CG10-13_8_21_14_all_01_47_9</name>
    <dbReference type="NCBI Taxonomy" id="1974496"/>
    <lineage>
        <taxon>Bacteria</taxon>
        <taxon>Candidatus Beckwithiibacteriota</taxon>
    </lineage>
</organism>
<evidence type="ECO:0000313" key="2">
    <source>
        <dbReference type="Proteomes" id="UP000229981"/>
    </source>
</evidence>
<protein>
    <submittedName>
        <fullName evidence="1">Uncharacterized protein</fullName>
    </submittedName>
</protein>
<dbReference type="Proteomes" id="UP000229981">
    <property type="component" value="Unassembled WGS sequence"/>
</dbReference>
<gene>
    <name evidence="1" type="ORF">COW80_02625</name>
</gene>
<accession>A0A2H0E0R5</accession>
<evidence type="ECO:0000313" key="1">
    <source>
        <dbReference type="EMBL" id="PIP88023.1"/>
    </source>
</evidence>
<proteinExistence type="predicted"/>
<name>A0A2H0E0R5_9BACT</name>